<sequence length="106" mass="12630">MHYDKFHIFDILLIKNVNRGTYTMKRTKHWLLESAFSFSGKAIILYLISYTSFLIGMIFGLRHWTRPLSDPTIFQKSITPICLTIFCIFLLLYRKRVLYEKSRNSS</sequence>
<feature type="transmembrane region" description="Helical" evidence="1">
    <location>
        <begin position="43"/>
        <end position="61"/>
    </location>
</feature>
<dbReference type="EMBL" id="NFDL01000053">
    <property type="protein sequence ID" value="OTY43404.1"/>
    <property type="molecule type" value="Genomic_DNA"/>
</dbReference>
<protein>
    <submittedName>
        <fullName evidence="2">Uncharacterized protein</fullName>
    </submittedName>
</protein>
<feature type="transmembrane region" description="Helical" evidence="1">
    <location>
        <begin position="73"/>
        <end position="93"/>
    </location>
</feature>
<keyword evidence="1" id="KW-0812">Transmembrane</keyword>
<evidence type="ECO:0000313" key="2">
    <source>
        <dbReference type="EMBL" id="OTY43404.1"/>
    </source>
</evidence>
<evidence type="ECO:0000313" key="3">
    <source>
        <dbReference type="Proteomes" id="UP000195089"/>
    </source>
</evidence>
<keyword evidence="1" id="KW-0472">Membrane</keyword>
<dbReference type="Proteomes" id="UP000195089">
    <property type="component" value="Unassembled WGS sequence"/>
</dbReference>
<keyword evidence="1" id="KW-1133">Transmembrane helix</keyword>
<accession>A0A243BC80</accession>
<reference evidence="2 3" key="1">
    <citation type="submission" date="2016-10" db="EMBL/GenBank/DDBJ databases">
        <title>Comparative genomics of Bacillus thuringiensis reveals a path to pathogens against multiple invertebrate hosts.</title>
        <authorList>
            <person name="Zheng J."/>
            <person name="Gao Q."/>
            <person name="Liu H."/>
            <person name="Peng D."/>
            <person name="Ruan L."/>
            <person name="Sun M."/>
        </authorList>
    </citation>
    <scope>NUCLEOTIDE SEQUENCE [LARGE SCALE GENOMIC DNA]</scope>
    <source>
        <strain evidence="2">BGSC 4BX1</strain>
    </source>
</reference>
<name>A0A243BC80_BACTU</name>
<gene>
    <name evidence="2" type="ORF">BK742_15170</name>
</gene>
<organism evidence="2 3">
    <name type="scientific">Bacillus thuringiensis serovar pingluonsis</name>
    <dbReference type="NCBI Taxonomy" id="180881"/>
    <lineage>
        <taxon>Bacteria</taxon>
        <taxon>Bacillati</taxon>
        <taxon>Bacillota</taxon>
        <taxon>Bacilli</taxon>
        <taxon>Bacillales</taxon>
        <taxon>Bacillaceae</taxon>
        <taxon>Bacillus</taxon>
        <taxon>Bacillus cereus group</taxon>
    </lineage>
</organism>
<evidence type="ECO:0000256" key="1">
    <source>
        <dbReference type="SAM" id="Phobius"/>
    </source>
</evidence>
<comment type="caution">
    <text evidence="2">The sequence shown here is derived from an EMBL/GenBank/DDBJ whole genome shotgun (WGS) entry which is preliminary data.</text>
</comment>
<dbReference type="AlphaFoldDB" id="A0A243BC80"/>
<proteinExistence type="predicted"/>